<dbReference type="InterPro" id="IPR023346">
    <property type="entry name" value="Lysozyme-like_dom_sf"/>
</dbReference>
<protein>
    <submittedName>
        <fullName evidence="3">Predicted Peptidoglycan domain-containing protein</fullName>
    </submittedName>
</protein>
<organism evidence="3 4">
    <name type="scientific">Flavobacterium gillisiae</name>
    <dbReference type="NCBI Taxonomy" id="150146"/>
    <lineage>
        <taxon>Bacteria</taxon>
        <taxon>Pseudomonadati</taxon>
        <taxon>Bacteroidota</taxon>
        <taxon>Flavobacteriia</taxon>
        <taxon>Flavobacteriales</taxon>
        <taxon>Flavobacteriaceae</taxon>
        <taxon>Flavobacterium</taxon>
    </lineage>
</organism>
<dbReference type="InterPro" id="IPR008565">
    <property type="entry name" value="TtsA-like_GH18_dom"/>
</dbReference>
<gene>
    <name evidence="3" type="ORF">SAMN05443667_101247</name>
</gene>
<name>A0A1H3WUD6_9FLAO</name>
<dbReference type="STRING" id="150146.SAMN05443667_101247"/>
<dbReference type="SUPFAM" id="SSF53955">
    <property type="entry name" value="Lysozyme-like"/>
    <property type="match status" value="1"/>
</dbReference>
<sequence length="186" mass="20566">MANFNLFIPILQKIEGGFQQLTKDKGNYNSLGINVGTNYGISARFYEGIIGRPPTVADMKAITKLKAQALYKKYFWDDVQGDKLKNQSIANIITDHAVNAGESPIGTIVQRILRNDFKKNVTIDGDIGPLTAIAINSVNQELLFNKIKAARASHYYSMGGEFLNSWLNRLKSFSYTKNASPSGQVA</sequence>
<dbReference type="InterPro" id="IPR018537">
    <property type="entry name" value="Peptidoglycan-bd_3"/>
</dbReference>
<feature type="domain" description="Peptidoglycan binding" evidence="2">
    <location>
        <begin position="108"/>
        <end position="158"/>
    </location>
</feature>
<proteinExistence type="predicted"/>
<dbReference type="EMBL" id="FNRD01000001">
    <property type="protein sequence ID" value="SDZ90765.1"/>
    <property type="molecule type" value="Genomic_DNA"/>
</dbReference>
<dbReference type="OrthoDB" id="672438at2"/>
<dbReference type="RefSeq" id="WP_091083527.1">
    <property type="nucleotide sequence ID" value="NZ_FNRD01000001.1"/>
</dbReference>
<dbReference type="Pfam" id="PF09374">
    <property type="entry name" value="PG_binding_3"/>
    <property type="match status" value="1"/>
</dbReference>
<reference evidence="4" key="1">
    <citation type="submission" date="2016-10" db="EMBL/GenBank/DDBJ databases">
        <authorList>
            <person name="Varghese N."/>
            <person name="Submissions S."/>
        </authorList>
    </citation>
    <scope>NUCLEOTIDE SEQUENCE [LARGE SCALE GENOMIC DNA]</scope>
    <source>
        <strain evidence="4">DSM 22376</strain>
    </source>
</reference>
<dbReference type="Pfam" id="PF05838">
    <property type="entry name" value="Glyco_hydro_108"/>
    <property type="match status" value="1"/>
</dbReference>
<dbReference type="AlphaFoldDB" id="A0A1H3WUD6"/>
<dbReference type="Gene3D" id="1.20.141.10">
    <property type="entry name" value="Chitosanase, subunit A, domain 1"/>
    <property type="match status" value="1"/>
</dbReference>
<dbReference type="Proteomes" id="UP000198951">
    <property type="component" value="Unassembled WGS sequence"/>
</dbReference>
<evidence type="ECO:0000259" key="2">
    <source>
        <dbReference type="Pfam" id="PF09374"/>
    </source>
</evidence>
<evidence type="ECO:0000313" key="4">
    <source>
        <dbReference type="Proteomes" id="UP000198951"/>
    </source>
</evidence>
<keyword evidence="4" id="KW-1185">Reference proteome</keyword>
<evidence type="ECO:0000259" key="1">
    <source>
        <dbReference type="Pfam" id="PF05838"/>
    </source>
</evidence>
<feature type="domain" description="TtsA-like Glycoside hydrolase family 108" evidence="1">
    <location>
        <begin position="11"/>
        <end position="101"/>
    </location>
</feature>
<evidence type="ECO:0000313" key="3">
    <source>
        <dbReference type="EMBL" id="SDZ90765.1"/>
    </source>
</evidence>
<accession>A0A1H3WUD6</accession>